<name>A0A7G9GK55_9FIRM</name>
<sequence length="185" mass="20762">MKTVMTGSQRRKKILELMRDAKEPLSGGALGKETGVSRQVVVQDIALLRTQGYPIVATARGYIINESYKAIRLFKVHHSNEQIEDELNIIIDLGGSVQDVMVNHRAYGKMSAPLQIKSRRDIQTLLNNLKTGKSTALLNLTSGYHFHHVAADTVEILDEIEESLKNNGFLVDFLPYEREDDIQEG</sequence>
<feature type="domain" description="3H" evidence="2">
    <location>
        <begin position="75"/>
        <end position="170"/>
    </location>
</feature>
<dbReference type="Proteomes" id="UP000515856">
    <property type="component" value="Chromosome"/>
</dbReference>
<dbReference type="InterPro" id="IPR036388">
    <property type="entry name" value="WH-like_DNA-bd_sf"/>
</dbReference>
<evidence type="ECO:0000259" key="3">
    <source>
        <dbReference type="Pfam" id="PF08279"/>
    </source>
</evidence>
<dbReference type="Gene3D" id="3.30.1340.20">
    <property type="entry name" value="3H domain"/>
    <property type="match status" value="1"/>
</dbReference>
<evidence type="ECO:0000313" key="4">
    <source>
        <dbReference type="EMBL" id="QNM11187.1"/>
    </source>
</evidence>
<feature type="binding site" evidence="1">
    <location>
        <position position="147"/>
    </location>
    <ligand>
        <name>Ni(2+)</name>
        <dbReference type="ChEBI" id="CHEBI:49786"/>
    </ligand>
</feature>
<dbReference type="Pfam" id="PF08279">
    <property type="entry name" value="HTH_11"/>
    <property type="match status" value="1"/>
</dbReference>
<dbReference type="EMBL" id="CP060636">
    <property type="protein sequence ID" value="QNM11187.1"/>
    <property type="molecule type" value="Genomic_DNA"/>
</dbReference>
<dbReference type="Gene3D" id="1.10.10.10">
    <property type="entry name" value="Winged helix-like DNA-binding domain superfamily/Winged helix DNA-binding domain"/>
    <property type="match status" value="1"/>
</dbReference>
<feature type="binding site" evidence="1">
    <location>
        <position position="78"/>
    </location>
    <ligand>
        <name>Ni(2+)</name>
        <dbReference type="ChEBI" id="CHEBI:49786"/>
    </ligand>
</feature>
<dbReference type="InterPro" id="IPR013196">
    <property type="entry name" value="HTH_11"/>
</dbReference>
<dbReference type="PANTHER" id="PTHR40068:SF1">
    <property type="entry name" value="TRANSCRIPTION REPRESSOR NIAR-RELATED"/>
    <property type="match status" value="1"/>
</dbReference>
<keyword evidence="1" id="KW-0479">Metal-binding</keyword>
<evidence type="ECO:0000313" key="5">
    <source>
        <dbReference type="Proteomes" id="UP000515856"/>
    </source>
</evidence>
<proteinExistence type="predicted"/>
<dbReference type="SUPFAM" id="SSF75500">
    <property type="entry name" value="Putative transcriptional regulator TM1602, C-terminal domain"/>
    <property type="match status" value="1"/>
</dbReference>
<dbReference type="RefSeq" id="WP_117451618.1">
    <property type="nucleotide sequence ID" value="NZ_CP060636.1"/>
</dbReference>
<dbReference type="GO" id="GO:0046872">
    <property type="term" value="F:metal ion binding"/>
    <property type="evidence" value="ECO:0007669"/>
    <property type="project" value="UniProtKB-KW"/>
</dbReference>
<dbReference type="AlphaFoldDB" id="A0A7G9GK55"/>
<protein>
    <submittedName>
        <fullName evidence="4">Transcription repressor NadR</fullName>
    </submittedName>
</protein>
<evidence type="ECO:0000256" key="1">
    <source>
        <dbReference type="PIRSR" id="PIRSR037847-1"/>
    </source>
</evidence>
<accession>A0A7G9GK55</accession>
<dbReference type="KEGG" id="ehn:H9Q80_13065"/>
<dbReference type="InterPro" id="IPR035922">
    <property type="entry name" value="3H_dom_sf"/>
</dbReference>
<dbReference type="SUPFAM" id="SSF46785">
    <property type="entry name" value="Winged helix' DNA-binding domain"/>
    <property type="match status" value="1"/>
</dbReference>
<gene>
    <name evidence="4" type="ORF">H9Q80_13065</name>
</gene>
<keyword evidence="1" id="KW-0533">Nickel</keyword>
<evidence type="ECO:0000259" key="2">
    <source>
        <dbReference type="Pfam" id="PF02829"/>
    </source>
</evidence>
<dbReference type="PANTHER" id="PTHR40068">
    <property type="entry name" value="TRANSCRIPTION REPRESSOR NIAR-RELATED"/>
    <property type="match status" value="1"/>
</dbReference>
<keyword evidence="5" id="KW-1185">Reference proteome</keyword>
<feature type="binding site" evidence="1">
    <location>
        <position position="86"/>
    </location>
    <ligand>
        <name>Ni(2+)</name>
        <dbReference type="ChEBI" id="CHEBI:49786"/>
    </ligand>
</feature>
<organism evidence="4 5">
    <name type="scientific">[Eubacterium] hominis</name>
    <dbReference type="NCBI Taxonomy" id="2764325"/>
    <lineage>
        <taxon>Bacteria</taxon>
        <taxon>Bacillati</taxon>
        <taxon>Bacillota</taxon>
        <taxon>Erysipelotrichia</taxon>
        <taxon>Erysipelotrichales</taxon>
        <taxon>Erysipelotrichaceae</taxon>
        <taxon>Amedibacillus</taxon>
    </lineage>
</organism>
<dbReference type="InterPro" id="IPR004173">
    <property type="entry name" value="3H_domain"/>
</dbReference>
<feature type="domain" description="Helix-turn-helix type 11" evidence="3">
    <location>
        <begin position="10"/>
        <end position="63"/>
    </location>
</feature>
<dbReference type="InterPro" id="IPR026043">
    <property type="entry name" value="NadR"/>
</dbReference>
<dbReference type="Pfam" id="PF02829">
    <property type="entry name" value="3H"/>
    <property type="match status" value="1"/>
</dbReference>
<dbReference type="InterPro" id="IPR036390">
    <property type="entry name" value="WH_DNA-bd_sf"/>
</dbReference>
<dbReference type="PIRSF" id="PIRSF037847">
    <property type="entry name" value="NiaR"/>
    <property type="match status" value="1"/>
</dbReference>
<feature type="binding site" evidence="1">
    <location>
        <position position="145"/>
    </location>
    <ligand>
        <name>Ni(2+)</name>
        <dbReference type="ChEBI" id="CHEBI:49786"/>
    </ligand>
</feature>
<reference evidence="4 5" key="1">
    <citation type="submission" date="2020-08" db="EMBL/GenBank/DDBJ databases">
        <authorList>
            <person name="Liu C."/>
            <person name="Sun Q."/>
        </authorList>
    </citation>
    <scope>NUCLEOTIDE SEQUENCE [LARGE SCALE GENOMIC DNA]</scope>
    <source>
        <strain evidence="4 5">NSJ-61</strain>
    </source>
</reference>